<dbReference type="EMBL" id="FQXG01000001">
    <property type="protein sequence ID" value="SHG78381.1"/>
    <property type="molecule type" value="Genomic_DNA"/>
</dbReference>
<dbReference type="STRING" id="299255.SAMN02745129_0697"/>
<feature type="domain" description="DUF1214" evidence="2">
    <location>
        <begin position="387"/>
        <end position="492"/>
    </location>
</feature>
<keyword evidence="5" id="KW-1185">Reference proteome</keyword>
<dbReference type="InterPro" id="IPR010679">
    <property type="entry name" value="DUF1254"/>
</dbReference>
<evidence type="ECO:0000313" key="5">
    <source>
        <dbReference type="Proteomes" id="UP000184268"/>
    </source>
</evidence>
<proteinExistence type="predicted"/>
<gene>
    <name evidence="4" type="ORF">SAMN02745129_0697</name>
</gene>
<dbReference type="Proteomes" id="UP000184268">
    <property type="component" value="Unassembled WGS sequence"/>
</dbReference>
<organism evidence="4 5">
    <name type="scientific">Ferrimonas marina</name>
    <dbReference type="NCBI Taxonomy" id="299255"/>
    <lineage>
        <taxon>Bacteria</taxon>
        <taxon>Pseudomonadati</taxon>
        <taxon>Pseudomonadota</taxon>
        <taxon>Gammaproteobacteria</taxon>
        <taxon>Alteromonadales</taxon>
        <taxon>Ferrimonadaceae</taxon>
        <taxon>Ferrimonas</taxon>
    </lineage>
</organism>
<dbReference type="PANTHER" id="PTHR36509:SF3">
    <property type="entry name" value="SIGNAL PEPTIDE PROTEIN"/>
    <property type="match status" value="1"/>
</dbReference>
<protein>
    <submittedName>
        <fullName evidence="4">Uncharacterized conserved protein</fullName>
    </submittedName>
</protein>
<dbReference type="Gene3D" id="2.60.40.1610">
    <property type="entry name" value="Domain of unknown function DUF1254"/>
    <property type="match status" value="1"/>
</dbReference>
<accession>A0A1M5MM83</accession>
<evidence type="ECO:0000259" key="2">
    <source>
        <dbReference type="Pfam" id="PF06742"/>
    </source>
</evidence>
<name>A0A1M5MM83_9GAMM</name>
<sequence length="509" mass="56587">MNRKGRGKLGQWLAGLISTAMFSGAIAATEPPKMQMTTAIPEGITTPDNVDTRLGELSFFDGVPDPASAQKIYDFIDFQHAYQAYMSGIQIASMYAIRQGLLEFGPANTTAVQFADLMDSKALFLTANTTSVYQMAWLELTDEPMVIETPPDVLGIVDDHWFKYVADFGRLGPDQGQGGKFLILPPGYEGDVPEGYHVARTNTYGNWVIWRGFQVDGSTETAVKATQEKFKIYPLSQKANPPKMTFINVSGKEVNTIHRMDAAIFEEINAVVQAEPSMGESEEILGILASIGIKKGQKFEPDERMQGILSAAAQAGAVSVKTIMSRPRDEMFYFYPGESVWMNPFPGGSYQWLNEGAKLLDARAGFHYYATGITPAMAKKIIGKGSKYAYTFLDKEGYPLNGSETYRVHVPANVPAKDFWSFTLYDNQTRSMLQTDARFPGIDNNREGMVQNEDGSFDVYFGPEAPPGQENNWVQTIPGRGFNLIFRLYGPLEPWFDKTWRLADPELLP</sequence>
<feature type="domain" description="DUF1254" evidence="3">
    <location>
        <begin position="120"/>
        <end position="234"/>
    </location>
</feature>
<reference evidence="4 5" key="1">
    <citation type="submission" date="2016-11" db="EMBL/GenBank/DDBJ databases">
        <authorList>
            <person name="Jaros S."/>
            <person name="Januszkiewicz K."/>
            <person name="Wedrychowicz H."/>
        </authorList>
    </citation>
    <scope>NUCLEOTIDE SEQUENCE [LARGE SCALE GENOMIC DNA]</scope>
    <source>
        <strain evidence="4 5">DSM 16917</strain>
    </source>
</reference>
<dbReference type="InterPro" id="IPR037050">
    <property type="entry name" value="DUF1254_sf"/>
</dbReference>
<evidence type="ECO:0000259" key="3">
    <source>
        <dbReference type="Pfam" id="PF06863"/>
    </source>
</evidence>
<dbReference type="Gene3D" id="2.60.120.600">
    <property type="entry name" value="Domain of unknown function DUF1214, C-terminal domain"/>
    <property type="match status" value="1"/>
</dbReference>
<dbReference type="Pfam" id="PF06863">
    <property type="entry name" value="DUF1254"/>
    <property type="match status" value="1"/>
</dbReference>
<dbReference type="InterPro" id="IPR010621">
    <property type="entry name" value="DUF1214"/>
</dbReference>
<dbReference type="Gene3D" id="1.10.3360.10">
    <property type="entry name" value="VPA0735-like domain"/>
    <property type="match status" value="1"/>
</dbReference>
<keyword evidence="1" id="KW-0732">Signal</keyword>
<dbReference type="InterPro" id="IPR037049">
    <property type="entry name" value="DUF1214_C_sf"/>
</dbReference>
<dbReference type="AlphaFoldDB" id="A0A1M5MM83"/>
<evidence type="ECO:0000313" key="4">
    <source>
        <dbReference type="EMBL" id="SHG78381.1"/>
    </source>
</evidence>
<dbReference type="Pfam" id="PF06742">
    <property type="entry name" value="DUF1214"/>
    <property type="match status" value="1"/>
</dbReference>
<feature type="chain" id="PRO_5009912371" evidence="1">
    <location>
        <begin position="28"/>
        <end position="509"/>
    </location>
</feature>
<feature type="signal peptide" evidence="1">
    <location>
        <begin position="1"/>
        <end position="27"/>
    </location>
</feature>
<dbReference type="SUPFAM" id="SSF160935">
    <property type="entry name" value="VPA0735-like"/>
    <property type="match status" value="1"/>
</dbReference>
<dbReference type="PANTHER" id="PTHR36509">
    <property type="entry name" value="BLL3101 PROTEIN"/>
    <property type="match status" value="1"/>
</dbReference>
<evidence type="ECO:0000256" key="1">
    <source>
        <dbReference type="SAM" id="SignalP"/>
    </source>
</evidence>